<evidence type="ECO:0000256" key="4">
    <source>
        <dbReference type="ARBA" id="ARBA00022454"/>
    </source>
</evidence>
<dbReference type="FunFam" id="2.20.28.10:FF:000006">
    <property type="entry name" value="DNA helicase"/>
    <property type="match status" value="1"/>
</dbReference>
<dbReference type="GO" id="GO:0006271">
    <property type="term" value="P:DNA strand elongation involved in DNA replication"/>
    <property type="evidence" value="ECO:0007669"/>
    <property type="project" value="TreeGrafter"/>
</dbReference>
<evidence type="ECO:0000256" key="14">
    <source>
        <dbReference type="RuleBase" id="RU368061"/>
    </source>
</evidence>
<evidence type="ECO:0000256" key="12">
    <source>
        <dbReference type="ARBA" id="ARBA00023306"/>
    </source>
</evidence>
<evidence type="ECO:0000259" key="16">
    <source>
        <dbReference type="PROSITE" id="PS50051"/>
    </source>
</evidence>
<accession>A0A1S4FUM8</accession>
<protein>
    <recommendedName>
        <fullName evidence="14">DNA replication licensing factor MCM3</fullName>
        <ecNumber evidence="14">3.6.4.12</ecNumber>
    </recommendedName>
</protein>
<keyword evidence="7 14" id="KW-0378">Hydrolase</keyword>
<evidence type="ECO:0000256" key="6">
    <source>
        <dbReference type="ARBA" id="ARBA00022741"/>
    </source>
</evidence>
<dbReference type="GO" id="GO:0042555">
    <property type="term" value="C:MCM complex"/>
    <property type="evidence" value="ECO:0007669"/>
    <property type="project" value="UniProtKB-UniRule"/>
</dbReference>
<feature type="region of interest" description="Disordered" evidence="15">
    <location>
        <begin position="657"/>
        <end position="738"/>
    </location>
</feature>
<dbReference type="InterPro" id="IPR027417">
    <property type="entry name" value="P-loop_NTPase"/>
</dbReference>
<dbReference type="GO" id="GO:0000727">
    <property type="term" value="P:double-strand break repair via break-induced replication"/>
    <property type="evidence" value="ECO:0007669"/>
    <property type="project" value="TreeGrafter"/>
</dbReference>
<dbReference type="InterPro" id="IPR031327">
    <property type="entry name" value="MCM"/>
</dbReference>
<keyword evidence="9 13" id="KW-0067">ATP-binding</keyword>
<dbReference type="GO" id="GO:0017116">
    <property type="term" value="F:single-stranded DNA helicase activity"/>
    <property type="evidence" value="ECO:0007669"/>
    <property type="project" value="TreeGrafter"/>
</dbReference>
<comment type="catalytic activity">
    <reaction evidence="14">
        <text>ATP + H2O = ADP + phosphate + H(+)</text>
        <dbReference type="Rhea" id="RHEA:13065"/>
        <dbReference type="ChEBI" id="CHEBI:15377"/>
        <dbReference type="ChEBI" id="CHEBI:15378"/>
        <dbReference type="ChEBI" id="CHEBI:30616"/>
        <dbReference type="ChEBI" id="CHEBI:43474"/>
        <dbReference type="ChEBI" id="CHEBI:456216"/>
        <dbReference type="EC" id="3.6.4.12"/>
    </reaction>
</comment>
<dbReference type="PRINTS" id="PR01659">
    <property type="entry name" value="MCMPROTEIN3"/>
</dbReference>
<evidence type="ECO:0000256" key="15">
    <source>
        <dbReference type="SAM" id="MobiDB-lite"/>
    </source>
</evidence>
<dbReference type="GO" id="GO:1902975">
    <property type="term" value="P:mitotic DNA replication initiation"/>
    <property type="evidence" value="ECO:0007669"/>
    <property type="project" value="TreeGrafter"/>
</dbReference>
<sequence>MADEDQRIRDVQREYLDFLDDEEDQGTYTAHVRKMVTDNAKRLVVNVNDLRRKNPARAQALLNSAFDEQLAFSRALKEYVSTVDPSYAKTHEDFFVAFEGSFGNKHVTPRSLTSRFLGNLVCVEGIVTKVSLIRPKVVKSVHYCPATKKVMERRYTDLTSFDAVPSSAVYPSKDDDGNILETEFGLSVYKDHQTLSIQEMPEKAPAGQLPRSVDVICDDDLVDRCKPGDRVQIVGNYRCLPGKQGGYTTGTFRTILIANNISQLNKESTLNVTREEINLCKKLAKHHDIFDVLSKSLAPSIHGHEYVKKAILCLLLGGIEKNLANGTRLRGDINVLLIGDPSVAKSQLLRYVLNTAPRAITTTGRGSSGVGLTAAVTTDQETGERRLEAGAMVLADRGVVCIDEFDKMSDIDRTAIHEVMEQGRVTISKAGIHAALNARCSVLAAANPVYGRYDQYKTPMENIGLQDSLLSRFDLLFVMLDVIDSDHDRMISDHVVRMHRYRNPKEQDGDVLPMGGTAVDMLSTINPETRDEKETPMYEKYDPLLHGNTRKKTDQILSVDFMRKYIHIAKCLKPKLTEAACELISNEYSRLRSQDMMDSGVARTQPVTARTLETLIRLSTAHAKARMARTVTEKDAQAAIELIQFAYFKKVLEKEKKKRKRAEDDSEGEEQEEDDEEETPSGTQSARANRRAKRTRTEDQELSDTEELVTPAPDAGDLTKRPTISAPGTSGSTPSTVPMETEEVVEISEDRFKIFKQGVSQVFRQAREQSMAVPRLTKHINENSGAEAFSTGEVKAAIARMTDDNQIMMHDDVVFLI</sequence>
<reference evidence="17 18" key="1">
    <citation type="submission" date="2017-06" db="EMBL/GenBank/DDBJ databases">
        <title>Aedes aegypti genome working group (AGWG) sequencing and assembly.</title>
        <authorList>
            <consortium name="Aedes aegypti Genome Working Group (AGWG)"/>
            <person name="Matthews B.J."/>
        </authorList>
    </citation>
    <scope>NUCLEOTIDE SEQUENCE [LARGE SCALE GENOMIC DNA]</scope>
    <source>
        <strain evidence="17 18">LVP_AGWG</strain>
    </source>
</reference>
<dbReference type="GO" id="GO:0005524">
    <property type="term" value="F:ATP binding"/>
    <property type="evidence" value="ECO:0007669"/>
    <property type="project" value="UniProtKB-UniRule"/>
</dbReference>
<dbReference type="EC" id="3.6.4.12" evidence="14"/>
<dbReference type="GO" id="GO:0016887">
    <property type="term" value="F:ATP hydrolysis activity"/>
    <property type="evidence" value="ECO:0007669"/>
    <property type="project" value="RHEA"/>
</dbReference>
<keyword evidence="4" id="KW-0158">Chromosome</keyword>
<dbReference type="Gene3D" id="3.30.1640.10">
    <property type="entry name" value="mini-chromosome maintenance (MCM) complex, chain A, domain 1"/>
    <property type="match status" value="1"/>
</dbReference>
<evidence type="ECO:0000256" key="3">
    <source>
        <dbReference type="ARBA" id="ARBA00008010"/>
    </source>
</evidence>
<dbReference type="GO" id="GO:0005634">
    <property type="term" value="C:nucleus"/>
    <property type="evidence" value="ECO:0007669"/>
    <property type="project" value="UniProtKB-SubCell"/>
</dbReference>
<evidence type="ECO:0000256" key="7">
    <source>
        <dbReference type="ARBA" id="ARBA00022801"/>
    </source>
</evidence>
<dbReference type="Pfam" id="PF17855">
    <property type="entry name" value="MCM_lid"/>
    <property type="match status" value="1"/>
</dbReference>
<dbReference type="PROSITE" id="PS00847">
    <property type="entry name" value="MCM_1"/>
    <property type="match status" value="1"/>
</dbReference>
<keyword evidence="12" id="KW-0131">Cell cycle</keyword>
<dbReference type="PROSITE" id="PS50051">
    <property type="entry name" value="MCM_2"/>
    <property type="match status" value="1"/>
</dbReference>
<dbReference type="Pfam" id="PF17207">
    <property type="entry name" value="MCM_OB"/>
    <property type="match status" value="1"/>
</dbReference>
<keyword evidence="5 14" id="KW-0235">DNA replication</keyword>
<dbReference type="Pfam" id="PF23191">
    <property type="entry name" value="WHD_MCM3_C"/>
    <property type="match status" value="1"/>
</dbReference>
<keyword evidence="10 13" id="KW-0238">DNA-binding</keyword>
<dbReference type="InParanoid" id="A0A1S4FUM8"/>
<dbReference type="FunCoup" id="A0A1S4FUM8">
    <property type="interactions" value="1189"/>
</dbReference>
<comment type="subunit">
    <text evidence="14">Component of the MCM2-7 complex.</text>
</comment>
<evidence type="ECO:0000256" key="10">
    <source>
        <dbReference type="ARBA" id="ARBA00023125"/>
    </source>
</evidence>
<dbReference type="PANTHER" id="PTHR11630:SF46">
    <property type="entry name" value="DNA REPLICATION LICENSING FACTOR MCM3-RELATED"/>
    <property type="match status" value="1"/>
</dbReference>
<dbReference type="InterPro" id="IPR056575">
    <property type="entry name" value="WH_MCM3_C"/>
</dbReference>
<comment type="similarity">
    <text evidence="3 13">Belongs to the MCM family.</text>
</comment>
<feature type="compositionally biased region" description="Acidic residues" evidence="15">
    <location>
        <begin position="664"/>
        <end position="679"/>
    </location>
</feature>
<dbReference type="SUPFAM" id="SSF52540">
    <property type="entry name" value="P-loop containing nucleoside triphosphate hydrolases"/>
    <property type="match status" value="1"/>
</dbReference>
<proteinExistence type="inferred from homology"/>
<feature type="domain" description="MCM C-terminal AAA(+) ATPase" evidence="16">
    <location>
        <begin position="289"/>
        <end position="495"/>
    </location>
</feature>
<organism evidence="17 18">
    <name type="scientific">Aedes aegypti</name>
    <name type="common">Yellowfever mosquito</name>
    <name type="synonym">Culex aegypti</name>
    <dbReference type="NCBI Taxonomy" id="7159"/>
    <lineage>
        <taxon>Eukaryota</taxon>
        <taxon>Metazoa</taxon>
        <taxon>Ecdysozoa</taxon>
        <taxon>Arthropoda</taxon>
        <taxon>Hexapoda</taxon>
        <taxon>Insecta</taxon>
        <taxon>Pterygota</taxon>
        <taxon>Neoptera</taxon>
        <taxon>Endopterygota</taxon>
        <taxon>Diptera</taxon>
        <taxon>Nematocera</taxon>
        <taxon>Culicoidea</taxon>
        <taxon>Culicidae</taxon>
        <taxon>Culicinae</taxon>
        <taxon>Aedini</taxon>
        <taxon>Aedes</taxon>
        <taxon>Stegomyia</taxon>
    </lineage>
</organism>
<keyword evidence="11 14" id="KW-0539">Nucleus</keyword>
<evidence type="ECO:0000256" key="8">
    <source>
        <dbReference type="ARBA" id="ARBA00022806"/>
    </source>
</evidence>
<keyword evidence="8 14" id="KW-0347">Helicase</keyword>
<dbReference type="PRINTS" id="PR01657">
    <property type="entry name" value="MCMFAMILY"/>
</dbReference>
<dbReference type="Gene3D" id="2.40.50.140">
    <property type="entry name" value="Nucleic acid-binding proteins"/>
    <property type="match status" value="1"/>
</dbReference>
<evidence type="ECO:0000256" key="1">
    <source>
        <dbReference type="ARBA" id="ARBA00004123"/>
    </source>
</evidence>
<evidence type="ECO:0000256" key="2">
    <source>
        <dbReference type="ARBA" id="ARBA00004286"/>
    </source>
</evidence>
<dbReference type="OrthoDB" id="1882346at2759"/>
<dbReference type="InterPro" id="IPR041562">
    <property type="entry name" value="MCM_lid"/>
</dbReference>
<dbReference type="InterPro" id="IPR018525">
    <property type="entry name" value="MCM_CS"/>
</dbReference>
<dbReference type="InterPro" id="IPR027925">
    <property type="entry name" value="MCM_N"/>
</dbReference>
<keyword evidence="18" id="KW-1185">Reference proteome</keyword>
<dbReference type="Pfam" id="PF00493">
    <property type="entry name" value="MCM"/>
    <property type="match status" value="1"/>
</dbReference>
<dbReference type="CDD" id="cd17754">
    <property type="entry name" value="MCM3"/>
    <property type="match status" value="1"/>
</dbReference>
<dbReference type="InterPro" id="IPR012340">
    <property type="entry name" value="NA-bd_OB-fold"/>
</dbReference>
<gene>
    <name evidence="17" type="primary">5575417</name>
</gene>
<evidence type="ECO:0000256" key="9">
    <source>
        <dbReference type="ARBA" id="ARBA00022840"/>
    </source>
</evidence>
<dbReference type="InterPro" id="IPR033762">
    <property type="entry name" value="MCM_OB"/>
</dbReference>
<evidence type="ECO:0000256" key="11">
    <source>
        <dbReference type="ARBA" id="ARBA00023242"/>
    </source>
</evidence>
<feature type="compositionally biased region" description="Low complexity" evidence="15">
    <location>
        <begin position="722"/>
        <end position="738"/>
    </location>
</feature>
<dbReference type="InterPro" id="IPR001208">
    <property type="entry name" value="MCM_dom"/>
</dbReference>
<dbReference type="GO" id="GO:0005694">
    <property type="term" value="C:chromosome"/>
    <property type="evidence" value="ECO:0007669"/>
    <property type="project" value="UniProtKB-SubCell"/>
</dbReference>
<dbReference type="SUPFAM" id="SSF50249">
    <property type="entry name" value="Nucleic acid-binding proteins"/>
    <property type="match status" value="1"/>
</dbReference>
<dbReference type="SMART" id="SM00350">
    <property type="entry name" value="MCM"/>
    <property type="match status" value="1"/>
</dbReference>
<dbReference type="SMART" id="SM00382">
    <property type="entry name" value="AAA"/>
    <property type="match status" value="1"/>
</dbReference>
<dbReference type="InterPro" id="IPR003593">
    <property type="entry name" value="AAA+_ATPase"/>
</dbReference>
<dbReference type="Pfam" id="PF14551">
    <property type="entry name" value="MCM_N"/>
    <property type="match status" value="1"/>
</dbReference>
<dbReference type="GO" id="GO:0003697">
    <property type="term" value="F:single-stranded DNA binding"/>
    <property type="evidence" value="ECO:0007669"/>
    <property type="project" value="TreeGrafter"/>
</dbReference>
<dbReference type="AlphaFoldDB" id="A0A1S4FUM8"/>
<evidence type="ECO:0000313" key="18">
    <source>
        <dbReference type="Proteomes" id="UP000008820"/>
    </source>
</evidence>
<dbReference type="FunFam" id="3.30.1640.10:FF:000002">
    <property type="entry name" value="DNA helicase"/>
    <property type="match status" value="1"/>
</dbReference>
<dbReference type="PANTHER" id="PTHR11630">
    <property type="entry name" value="DNA REPLICATION LICENSING FACTOR MCM FAMILY MEMBER"/>
    <property type="match status" value="1"/>
</dbReference>
<reference evidence="17" key="2">
    <citation type="submission" date="2020-05" db="UniProtKB">
        <authorList>
            <consortium name="EnsemblMetazoa"/>
        </authorList>
    </citation>
    <scope>IDENTIFICATION</scope>
    <source>
        <strain evidence="17">LVP_AGWG</strain>
    </source>
</reference>
<comment type="subcellular location">
    <subcellularLocation>
        <location evidence="2">Chromosome</location>
    </subcellularLocation>
    <subcellularLocation>
        <location evidence="1 14">Nucleus</location>
    </subcellularLocation>
</comment>
<dbReference type="VEuPathDB" id="VectorBase:AAEL011811"/>
<dbReference type="Proteomes" id="UP000008820">
    <property type="component" value="Chromosome 3"/>
</dbReference>
<evidence type="ECO:0000256" key="13">
    <source>
        <dbReference type="RuleBase" id="RU004070"/>
    </source>
</evidence>
<dbReference type="Gene3D" id="2.20.28.10">
    <property type="match status" value="1"/>
</dbReference>
<name>A0A1S4FUM8_AEDAE</name>
<dbReference type="InterPro" id="IPR008046">
    <property type="entry name" value="Mcm3"/>
</dbReference>
<evidence type="ECO:0000256" key="5">
    <source>
        <dbReference type="ARBA" id="ARBA00022705"/>
    </source>
</evidence>
<keyword evidence="6 13" id="KW-0547">Nucleotide-binding</keyword>
<dbReference type="Gene3D" id="3.40.50.300">
    <property type="entry name" value="P-loop containing nucleotide triphosphate hydrolases"/>
    <property type="match status" value="1"/>
</dbReference>
<comment type="function">
    <text evidence="14">Acts as component of the MCM2-7 complex (MCM complex) which is the replicative helicase essential for 'once per cell cycle' DNA replication initiation and elongation in eukaryotic cells. The active ATPase sites in the MCM2-7 ring are formed through the interaction surfaces of two neighboring subunits such that a critical structure of a conserved arginine finger motif is provided in trans relative to the ATP-binding site of the Walker A box of the adjacent subunit. The six ATPase active sites, however, are likely to contribute differentially to the complex helicase activity.</text>
</comment>
<evidence type="ECO:0000313" key="17">
    <source>
        <dbReference type="EnsemblMetazoa" id="AAEL011811-PA"/>
    </source>
</evidence>
<dbReference type="EnsemblMetazoa" id="AAEL011811-RA">
    <property type="protein sequence ID" value="AAEL011811-PA"/>
    <property type="gene ID" value="AAEL011811"/>
</dbReference>